<evidence type="ECO:0008006" key="4">
    <source>
        <dbReference type="Google" id="ProtNLM"/>
    </source>
</evidence>
<feature type="transmembrane region" description="Helical" evidence="1">
    <location>
        <begin position="29"/>
        <end position="45"/>
    </location>
</feature>
<keyword evidence="1" id="KW-1133">Transmembrane helix</keyword>
<keyword evidence="3" id="KW-1185">Reference proteome</keyword>
<organism evidence="2 3">
    <name type="scientific">Streptomyces millisiae</name>
    <dbReference type="NCBI Taxonomy" id="3075542"/>
    <lineage>
        <taxon>Bacteria</taxon>
        <taxon>Bacillati</taxon>
        <taxon>Actinomycetota</taxon>
        <taxon>Actinomycetes</taxon>
        <taxon>Kitasatosporales</taxon>
        <taxon>Streptomycetaceae</taxon>
        <taxon>Streptomyces</taxon>
    </lineage>
</organism>
<evidence type="ECO:0000256" key="1">
    <source>
        <dbReference type="SAM" id="Phobius"/>
    </source>
</evidence>
<keyword evidence="1" id="KW-0472">Membrane</keyword>
<accession>A0ABU2LJQ0</accession>
<name>A0ABU2LJQ0_9ACTN</name>
<sequence>MLQLVAVLIAFVALLLLVGVTAGSLEVFIWLVLLALAFSLVIRHHRRRTTQ</sequence>
<dbReference type="RefSeq" id="WP_311595490.1">
    <property type="nucleotide sequence ID" value="NZ_JAVREM010000002.1"/>
</dbReference>
<keyword evidence="1" id="KW-0812">Transmembrane</keyword>
<evidence type="ECO:0000313" key="2">
    <source>
        <dbReference type="EMBL" id="MDT0317478.1"/>
    </source>
</evidence>
<dbReference type="EMBL" id="JAVREM010000002">
    <property type="protein sequence ID" value="MDT0317478.1"/>
    <property type="molecule type" value="Genomic_DNA"/>
</dbReference>
<gene>
    <name evidence="2" type="ORF">RNC47_03890</name>
</gene>
<proteinExistence type="predicted"/>
<comment type="caution">
    <text evidence="2">The sequence shown here is derived from an EMBL/GenBank/DDBJ whole genome shotgun (WGS) entry which is preliminary data.</text>
</comment>
<evidence type="ECO:0000313" key="3">
    <source>
        <dbReference type="Proteomes" id="UP001183420"/>
    </source>
</evidence>
<protein>
    <recommendedName>
        <fullName evidence="4">Hydrophobic protein</fullName>
    </recommendedName>
</protein>
<dbReference type="Proteomes" id="UP001183420">
    <property type="component" value="Unassembled WGS sequence"/>
</dbReference>
<reference evidence="3" key="1">
    <citation type="submission" date="2023-07" db="EMBL/GenBank/DDBJ databases">
        <title>30 novel species of actinomycetes from the DSMZ collection.</title>
        <authorList>
            <person name="Nouioui I."/>
        </authorList>
    </citation>
    <scope>NUCLEOTIDE SEQUENCE [LARGE SCALE GENOMIC DNA]</scope>
    <source>
        <strain evidence="3">DSM 44918</strain>
    </source>
</reference>